<dbReference type="SMART" id="SM00530">
    <property type="entry name" value="HTH_XRE"/>
    <property type="match status" value="1"/>
</dbReference>
<dbReference type="PANTHER" id="PTHR46558:SF11">
    <property type="entry name" value="HTH-TYPE TRANSCRIPTIONAL REGULATOR XRE"/>
    <property type="match status" value="1"/>
</dbReference>
<dbReference type="Proteomes" id="UP000255518">
    <property type="component" value="Unassembled WGS sequence"/>
</dbReference>
<evidence type="ECO:0000256" key="2">
    <source>
        <dbReference type="SAM" id="Phobius"/>
    </source>
</evidence>
<sequence>MNSNNQVKQLRLQRAWSQEQLAEMAGLSVRTIQRIENGERPGLETLSALAAVFEVTVAEIGGEARREDAPGQEASLDLRIEEAKARVHQESRFFRSLSVALVVCVLLAVLNRFTNPQYYWSGWVALIWGALLVVRGLRLFVFGEWIKKLAPGAPAAAAAQIGRKPAARPPPAWSDGHHGAHAVALHITTLALLDDGAARHHQVVVRQPGGKVIELLHQQDRHVSAARQLADHFANLFDDRGLDPLGGFIKDQQLWAAGQRAANRQLLLLAAG</sequence>
<feature type="domain" description="HTH cro/C1-type" evidence="3">
    <location>
        <begin position="7"/>
        <end position="60"/>
    </location>
</feature>
<evidence type="ECO:0000256" key="1">
    <source>
        <dbReference type="ARBA" id="ARBA00023125"/>
    </source>
</evidence>
<evidence type="ECO:0000313" key="4">
    <source>
        <dbReference type="EMBL" id="STT03386.1"/>
    </source>
</evidence>
<keyword evidence="2" id="KW-0472">Membrane</keyword>
<dbReference type="PROSITE" id="PS50943">
    <property type="entry name" value="HTH_CROC1"/>
    <property type="match status" value="1"/>
</dbReference>
<dbReference type="AlphaFoldDB" id="A0A377V319"/>
<evidence type="ECO:0000259" key="3">
    <source>
        <dbReference type="PROSITE" id="PS50943"/>
    </source>
</evidence>
<gene>
    <name evidence="4" type="ORF">NCTC13443_03751</name>
</gene>
<keyword evidence="1 4" id="KW-0238">DNA-binding</keyword>
<dbReference type="Gene3D" id="1.10.260.40">
    <property type="entry name" value="lambda repressor-like DNA-binding domains"/>
    <property type="match status" value="1"/>
</dbReference>
<protein>
    <submittedName>
        <fullName evidence="4">DNA-binding protein</fullName>
    </submittedName>
</protein>
<reference evidence="4 5" key="1">
    <citation type="submission" date="2018-06" db="EMBL/GenBank/DDBJ databases">
        <authorList>
            <consortium name="Pathogen Informatics"/>
            <person name="Doyle S."/>
        </authorList>
    </citation>
    <scope>NUCLEOTIDE SEQUENCE [LARGE SCALE GENOMIC DNA]</scope>
    <source>
        <strain evidence="4 5">NCTC13443</strain>
    </source>
</reference>
<accession>A0A377V319</accession>
<dbReference type="SUPFAM" id="SSF47413">
    <property type="entry name" value="lambda repressor-like DNA-binding domains"/>
    <property type="match status" value="1"/>
</dbReference>
<dbReference type="PANTHER" id="PTHR46558">
    <property type="entry name" value="TRACRIPTIONAL REGULATORY PROTEIN-RELATED-RELATED"/>
    <property type="match status" value="1"/>
</dbReference>
<dbReference type="EMBL" id="UGKT01000001">
    <property type="protein sequence ID" value="STT03386.1"/>
    <property type="molecule type" value="Genomic_DNA"/>
</dbReference>
<keyword evidence="2" id="KW-1133">Transmembrane helix</keyword>
<dbReference type="GO" id="GO:0003677">
    <property type="term" value="F:DNA binding"/>
    <property type="evidence" value="ECO:0007669"/>
    <property type="project" value="UniProtKB-KW"/>
</dbReference>
<proteinExistence type="predicted"/>
<dbReference type="InterPro" id="IPR001387">
    <property type="entry name" value="Cro/C1-type_HTH"/>
</dbReference>
<feature type="transmembrane region" description="Helical" evidence="2">
    <location>
        <begin position="93"/>
        <end position="114"/>
    </location>
</feature>
<dbReference type="Pfam" id="PF01381">
    <property type="entry name" value="HTH_3"/>
    <property type="match status" value="1"/>
</dbReference>
<dbReference type="InterPro" id="IPR010982">
    <property type="entry name" value="Lambda_DNA-bd_dom_sf"/>
</dbReference>
<feature type="transmembrane region" description="Helical" evidence="2">
    <location>
        <begin position="120"/>
        <end position="141"/>
    </location>
</feature>
<keyword evidence="2" id="KW-0812">Transmembrane</keyword>
<name>A0A377V319_KLEPN</name>
<dbReference type="Pfam" id="PF13239">
    <property type="entry name" value="2TM"/>
    <property type="match status" value="1"/>
</dbReference>
<dbReference type="AntiFam" id="ANF00095">
    <property type="entry name" value="Shadow ORF (opposite ABC transporters)"/>
</dbReference>
<dbReference type="CDD" id="cd00093">
    <property type="entry name" value="HTH_XRE"/>
    <property type="match status" value="1"/>
</dbReference>
<evidence type="ECO:0000313" key="5">
    <source>
        <dbReference type="Proteomes" id="UP000255518"/>
    </source>
</evidence>
<dbReference type="InterPro" id="IPR025698">
    <property type="entry name" value="2TM_dom"/>
</dbReference>
<organism evidence="4 5">
    <name type="scientific">Klebsiella pneumoniae</name>
    <dbReference type="NCBI Taxonomy" id="573"/>
    <lineage>
        <taxon>Bacteria</taxon>
        <taxon>Pseudomonadati</taxon>
        <taxon>Pseudomonadota</taxon>
        <taxon>Gammaproteobacteria</taxon>
        <taxon>Enterobacterales</taxon>
        <taxon>Enterobacteriaceae</taxon>
        <taxon>Klebsiella/Raoultella group</taxon>
        <taxon>Klebsiella</taxon>
        <taxon>Klebsiella pneumoniae complex</taxon>
    </lineage>
</organism>